<evidence type="ECO:0000259" key="3">
    <source>
        <dbReference type="PROSITE" id="PS50002"/>
    </source>
</evidence>
<dbReference type="Pfam" id="PF00018">
    <property type="entry name" value="SH3_1"/>
    <property type="match status" value="1"/>
</dbReference>
<dbReference type="InterPro" id="IPR001452">
    <property type="entry name" value="SH3_domain"/>
</dbReference>
<reference evidence="4 5" key="1">
    <citation type="journal article" date="2021" name="BMC Biol.">
        <title>Horizontally acquired antibacterial genes associated with adaptive radiation of ladybird beetles.</title>
        <authorList>
            <person name="Li H.S."/>
            <person name="Tang X.F."/>
            <person name="Huang Y.H."/>
            <person name="Xu Z.Y."/>
            <person name="Chen M.L."/>
            <person name="Du X.Y."/>
            <person name="Qiu B.Y."/>
            <person name="Chen P.T."/>
            <person name="Zhang W."/>
            <person name="Slipinski A."/>
            <person name="Escalona H.E."/>
            <person name="Waterhouse R.M."/>
            <person name="Zwick A."/>
            <person name="Pang H."/>
        </authorList>
    </citation>
    <scope>NUCLEOTIDE SEQUENCE [LARGE SCALE GENOMIC DNA]</scope>
    <source>
        <strain evidence="4">SYSU2018</strain>
    </source>
</reference>
<sequence>IFVRAQFDYDPLEDELIPCAQAGIAFKTGDILQIISKDDHHWWQARKDNAAGSAGLIPSPELQEWRAACAAMEKTKQEQGTVASHFQQTHSNIEGETVYIRKRNRK</sequence>
<proteinExistence type="predicted"/>
<dbReference type="SUPFAM" id="SSF50044">
    <property type="entry name" value="SH3-domain"/>
    <property type="match status" value="1"/>
</dbReference>
<dbReference type="InterPro" id="IPR050716">
    <property type="entry name" value="MAGUK"/>
</dbReference>
<gene>
    <name evidence="4" type="ORF">HHI36_016828</name>
</gene>
<accession>A0ABD2NLI8</accession>
<dbReference type="AlphaFoldDB" id="A0ABD2NLI8"/>
<keyword evidence="5" id="KW-1185">Reference proteome</keyword>
<dbReference type="EMBL" id="JABFTP020000124">
    <property type="protein sequence ID" value="KAL3279320.1"/>
    <property type="molecule type" value="Genomic_DNA"/>
</dbReference>
<evidence type="ECO:0000256" key="1">
    <source>
        <dbReference type="ARBA" id="ARBA00022443"/>
    </source>
</evidence>
<protein>
    <recommendedName>
        <fullName evidence="3">SH3 domain-containing protein</fullName>
    </recommendedName>
</protein>
<dbReference type="Proteomes" id="UP001516400">
    <property type="component" value="Unassembled WGS sequence"/>
</dbReference>
<comment type="caution">
    <text evidence="4">The sequence shown here is derived from an EMBL/GenBank/DDBJ whole genome shotgun (WGS) entry which is preliminary data.</text>
</comment>
<dbReference type="PANTHER" id="PTHR23122">
    <property type="entry name" value="MEMBRANE-ASSOCIATED GUANYLATE KINASE MAGUK"/>
    <property type="match status" value="1"/>
</dbReference>
<feature type="domain" description="SH3" evidence="3">
    <location>
        <begin position="1"/>
        <end position="67"/>
    </location>
</feature>
<keyword evidence="1 2" id="KW-0728">SH3 domain</keyword>
<organism evidence="4 5">
    <name type="scientific">Cryptolaemus montrouzieri</name>
    <dbReference type="NCBI Taxonomy" id="559131"/>
    <lineage>
        <taxon>Eukaryota</taxon>
        <taxon>Metazoa</taxon>
        <taxon>Ecdysozoa</taxon>
        <taxon>Arthropoda</taxon>
        <taxon>Hexapoda</taxon>
        <taxon>Insecta</taxon>
        <taxon>Pterygota</taxon>
        <taxon>Neoptera</taxon>
        <taxon>Endopterygota</taxon>
        <taxon>Coleoptera</taxon>
        <taxon>Polyphaga</taxon>
        <taxon>Cucujiformia</taxon>
        <taxon>Coccinelloidea</taxon>
        <taxon>Coccinellidae</taxon>
        <taxon>Scymninae</taxon>
        <taxon>Scymnini</taxon>
        <taxon>Cryptolaemus</taxon>
    </lineage>
</organism>
<feature type="non-terminal residue" evidence="4">
    <location>
        <position position="1"/>
    </location>
</feature>
<evidence type="ECO:0000256" key="2">
    <source>
        <dbReference type="PROSITE-ProRule" id="PRU00192"/>
    </source>
</evidence>
<evidence type="ECO:0000313" key="4">
    <source>
        <dbReference type="EMBL" id="KAL3279320.1"/>
    </source>
</evidence>
<dbReference type="PROSITE" id="PS50002">
    <property type="entry name" value="SH3"/>
    <property type="match status" value="1"/>
</dbReference>
<dbReference type="InterPro" id="IPR036028">
    <property type="entry name" value="SH3-like_dom_sf"/>
</dbReference>
<dbReference type="PRINTS" id="PR00452">
    <property type="entry name" value="SH3DOMAIN"/>
</dbReference>
<dbReference type="SMART" id="SM00326">
    <property type="entry name" value="SH3"/>
    <property type="match status" value="1"/>
</dbReference>
<dbReference type="Gene3D" id="2.30.30.40">
    <property type="entry name" value="SH3 Domains"/>
    <property type="match status" value="1"/>
</dbReference>
<name>A0ABD2NLI8_9CUCU</name>
<evidence type="ECO:0000313" key="5">
    <source>
        <dbReference type="Proteomes" id="UP001516400"/>
    </source>
</evidence>